<dbReference type="EMBL" id="CAFBNE010000140">
    <property type="protein sequence ID" value="CAB4967403.1"/>
    <property type="molecule type" value="Genomic_DNA"/>
</dbReference>
<gene>
    <name evidence="1" type="ORF">UFOPK3772_02954</name>
</gene>
<sequence>MREWGRHLEDELVGVEMVIMNALTSGSMHLPTSSVRGRDAQPDLFATLEQAEAVVDSAWSPDLAFYVRQVPALRFDTMHGSVVVTDLWGDTKYRALRGVKARPALRIHAPLMAVAERVDSMRALRDVRPSDVVVTAVGWGETEALWPRVALRASSSYALGDADGVRREWIPEPNTYDRAGLRAVVGEFLRENDPTVVSEADGRFQSARRRIEGHDGVDVDAGIAAMESYLDGQRSSGLED</sequence>
<reference evidence="1" key="1">
    <citation type="submission" date="2020-05" db="EMBL/GenBank/DDBJ databases">
        <authorList>
            <person name="Chiriac C."/>
            <person name="Salcher M."/>
            <person name="Ghai R."/>
            <person name="Kavagutti S V."/>
        </authorList>
    </citation>
    <scope>NUCLEOTIDE SEQUENCE</scope>
</reference>
<dbReference type="AlphaFoldDB" id="A0A6J7LKX5"/>
<name>A0A6J7LKX5_9ZZZZ</name>
<proteinExistence type="predicted"/>
<organism evidence="1">
    <name type="scientific">freshwater metagenome</name>
    <dbReference type="NCBI Taxonomy" id="449393"/>
    <lineage>
        <taxon>unclassified sequences</taxon>
        <taxon>metagenomes</taxon>
        <taxon>ecological metagenomes</taxon>
    </lineage>
</organism>
<accession>A0A6J7LKX5</accession>
<protein>
    <submittedName>
        <fullName evidence="1">Unannotated protein</fullName>
    </submittedName>
</protein>
<evidence type="ECO:0000313" key="1">
    <source>
        <dbReference type="EMBL" id="CAB4967403.1"/>
    </source>
</evidence>